<reference evidence="2" key="1">
    <citation type="submission" date="2024-03" db="EMBL/GenBank/DDBJ databases">
        <authorList>
            <consortium name="ELIXIR-Norway"/>
            <consortium name="Elixir Norway"/>
        </authorList>
    </citation>
    <scope>NUCLEOTIDE SEQUENCE</scope>
</reference>
<sequence>MVKVTCAALLGKILNAKLNMDIIKALVIDLAYWKGVATMEMFFMMISSRLTYLEGDKATFSTVYACFVVIKYHIKTLNCAITDAFNLGDDAIEQMMTLLHHRFSTIYSEAHGFAFAINPMFTDMRSKIAAKFGKDFLQVGKGSINQHAKVALVRLSNGNEDLRRSYFSEFAMFIMWPIDSDYDFNDIKFKPSELWTLCDIWCYGSIKGPLSTLHKNLARANRGKCNHKAGNGDDDEEEPLDEEEDAASGCIEEFDRLDISSDIDGIVDEDLFDEEVVDEGNIFN</sequence>
<evidence type="ECO:0000313" key="2">
    <source>
        <dbReference type="EMBL" id="CAK9873512.1"/>
    </source>
</evidence>
<protein>
    <submittedName>
        <fullName evidence="2">Uncharacterized protein</fullName>
    </submittedName>
</protein>
<keyword evidence="3" id="KW-1185">Reference proteome</keyword>
<proteinExistence type="predicted"/>
<evidence type="ECO:0000256" key="1">
    <source>
        <dbReference type="SAM" id="MobiDB-lite"/>
    </source>
</evidence>
<evidence type="ECO:0000313" key="3">
    <source>
        <dbReference type="Proteomes" id="UP001497522"/>
    </source>
</evidence>
<accession>A0ABP1BDU3</accession>
<feature type="compositionally biased region" description="Acidic residues" evidence="1">
    <location>
        <begin position="232"/>
        <end position="246"/>
    </location>
</feature>
<feature type="region of interest" description="Disordered" evidence="1">
    <location>
        <begin position="225"/>
        <end position="246"/>
    </location>
</feature>
<dbReference type="EMBL" id="OZ023704">
    <property type="protein sequence ID" value="CAK9873512.1"/>
    <property type="molecule type" value="Genomic_DNA"/>
</dbReference>
<organism evidence="2 3">
    <name type="scientific">Sphagnum jensenii</name>
    <dbReference type="NCBI Taxonomy" id="128206"/>
    <lineage>
        <taxon>Eukaryota</taxon>
        <taxon>Viridiplantae</taxon>
        <taxon>Streptophyta</taxon>
        <taxon>Embryophyta</taxon>
        <taxon>Bryophyta</taxon>
        <taxon>Sphagnophytina</taxon>
        <taxon>Sphagnopsida</taxon>
        <taxon>Sphagnales</taxon>
        <taxon>Sphagnaceae</taxon>
        <taxon>Sphagnum</taxon>
    </lineage>
</organism>
<gene>
    <name evidence="2" type="ORF">CSSPJE1EN2_LOCUS15984</name>
</gene>
<name>A0ABP1BDU3_9BRYO</name>
<dbReference type="Proteomes" id="UP001497522">
    <property type="component" value="Chromosome 3"/>
</dbReference>